<protein>
    <submittedName>
        <fullName evidence="2">Uncharacterized protein</fullName>
    </submittedName>
</protein>
<proteinExistence type="predicted"/>
<keyword evidence="1" id="KW-1133">Transmembrane helix</keyword>
<name>A0AAV1TVY5_9STRA</name>
<evidence type="ECO:0000313" key="3">
    <source>
        <dbReference type="Proteomes" id="UP001162060"/>
    </source>
</evidence>
<evidence type="ECO:0000313" key="2">
    <source>
        <dbReference type="EMBL" id="CAK7925184.1"/>
    </source>
</evidence>
<organism evidence="2 3">
    <name type="scientific">Peronospora matthiolae</name>
    <dbReference type="NCBI Taxonomy" id="2874970"/>
    <lineage>
        <taxon>Eukaryota</taxon>
        <taxon>Sar</taxon>
        <taxon>Stramenopiles</taxon>
        <taxon>Oomycota</taxon>
        <taxon>Peronosporomycetes</taxon>
        <taxon>Peronosporales</taxon>
        <taxon>Peronosporaceae</taxon>
        <taxon>Peronospora</taxon>
    </lineage>
</organism>
<keyword evidence="1" id="KW-0812">Transmembrane</keyword>
<feature type="transmembrane region" description="Helical" evidence="1">
    <location>
        <begin position="80"/>
        <end position="104"/>
    </location>
</feature>
<accession>A0AAV1TVY5</accession>
<sequence>MAVYFSDVDIKRGSITERSDVTLSWLEGSRYEVSVCREERVPVSSFCDSKSSVELDDSYEQLVQSVIIVMSAMTKRYEQATAFPLVFVSLSCTCSAELLVPMYVSSF</sequence>
<keyword evidence="1" id="KW-0472">Membrane</keyword>
<reference evidence="2" key="1">
    <citation type="submission" date="2024-01" db="EMBL/GenBank/DDBJ databases">
        <authorList>
            <person name="Webb A."/>
        </authorList>
    </citation>
    <scope>NUCLEOTIDE SEQUENCE</scope>
    <source>
        <strain evidence="2">Pm1</strain>
    </source>
</reference>
<evidence type="ECO:0000256" key="1">
    <source>
        <dbReference type="SAM" id="Phobius"/>
    </source>
</evidence>
<comment type="caution">
    <text evidence="2">The sequence shown here is derived from an EMBL/GenBank/DDBJ whole genome shotgun (WGS) entry which is preliminary data.</text>
</comment>
<dbReference type="AlphaFoldDB" id="A0AAV1TVY5"/>
<gene>
    <name evidence="2" type="ORF">PM001_LOCUS10334</name>
</gene>
<dbReference type="Proteomes" id="UP001162060">
    <property type="component" value="Unassembled WGS sequence"/>
</dbReference>
<dbReference type="EMBL" id="CAKLBY020000086">
    <property type="protein sequence ID" value="CAK7925184.1"/>
    <property type="molecule type" value="Genomic_DNA"/>
</dbReference>